<evidence type="ECO:0000256" key="1">
    <source>
        <dbReference type="SAM" id="Coils"/>
    </source>
</evidence>
<reference evidence="2" key="1">
    <citation type="journal article" date="2015" name="Nature">
        <title>Complex archaea that bridge the gap between prokaryotes and eukaryotes.</title>
        <authorList>
            <person name="Spang A."/>
            <person name="Saw J.H."/>
            <person name="Jorgensen S.L."/>
            <person name="Zaremba-Niedzwiedzka K."/>
            <person name="Martijn J."/>
            <person name="Lind A.E."/>
            <person name="van Eijk R."/>
            <person name="Schleper C."/>
            <person name="Guy L."/>
            <person name="Ettema T.J."/>
        </authorList>
    </citation>
    <scope>NUCLEOTIDE SEQUENCE</scope>
</reference>
<evidence type="ECO:0000313" key="2">
    <source>
        <dbReference type="EMBL" id="KKN85786.1"/>
    </source>
</evidence>
<accession>A0A0F9WIL2</accession>
<comment type="caution">
    <text evidence="2">The sequence shown here is derived from an EMBL/GenBank/DDBJ whole genome shotgun (WGS) entry which is preliminary data.</text>
</comment>
<dbReference type="EMBL" id="LAZR01000155">
    <property type="protein sequence ID" value="KKN85786.1"/>
    <property type="molecule type" value="Genomic_DNA"/>
</dbReference>
<feature type="coiled-coil region" evidence="1">
    <location>
        <begin position="108"/>
        <end position="203"/>
    </location>
</feature>
<gene>
    <name evidence="2" type="ORF">LCGC14_0275930</name>
</gene>
<organism evidence="2">
    <name type="scientific">marine sediment metagenome</name>
    <dbReference type="NCBI Taxonomy" id="412755"/>
    <lineage>
        <taxon>unclassified sequences</taxon>
        <taxon>metagenomes</taxon>
        <taxon>ecological metagenomes</taxon>
    </lineage>
</organism>
<dbReference type="Gene3D" id="1.10.287.1490">
    <property type="match status" value="1"/>
</dbReference>
<proteinExistence type="predicted"/>
<protein>
    <submittedName>
        <fullName evidence="2">Uncharacterized protein</fullName>
    </submittedName>
</protein>
<dbReference type="AlphaFoldDB" id="A0A0F9WIL2"/>
<feature type="coiled-coil region" evidence="1">
    <location>
        <begin position="38"/>
        <end position="72"/>
    </location>
</feature>
<name>A0A0F9WIL2_9ZZZZ</name>
<keyword evidence="1" id="KW-0175">Coiled coil</keyword>
<sequence length="401" mass="46165">MTSNLYRMYDFELRTLVQKLQEEARQGNLTRAASSHSLNKILGELRQAEECANRLRTQRDKAVEEYEDTHKDLLIVESQVTAYRTRVDEGEAQYAILSKQWSSLLSHKNYVERQVGKLRVEVKELKSEAVSNRAHISFQMGRAEGGSLCVKQLKTQVEELIEEWNKAEAKVGNLSTIKADQAMRIVRDERDDLRARLNASIEQVNRIGYQSSLDEACLAASRQSVRELGGALACKERRIVELQEGHEQACQSRDYSQVRWEKFSKKNTELEAQLANTHRDLLTVESRVASLIERFETLQAEQNDQGKVSRLEQQLKTVTEAYNALHLETQAIINVVPTAIKVRDNHENGPLYCIYCHREFESFVDARDKEQHEMDCHWVELEEVSLWTEQDVLRAVQGETG</sequence>